<evidence type="ECO:0000256" key="1">
    <source>
        <dbReference type="ARBA" id="ARBA00022801"/>
    </source>
</evidence>
<proteinExistence type="predicted"/>
<dbReference type="Proteomes" id="UP001060261">
    <property type="component" value="Chromosome"/>
</dbReference>
<dbReference type="SUPFAM" id="SSF53254">
    <property type="entry name" value="Phosphoglycerate mutase-like"/>
    <property type="match status" value="1"/>
</dbReference>
<accession>A0ABY5YFX8</accession>
<dbReference type="CDD" id="cd07067">
    <property type="entry name" value="HP_PGM_like"/>
    <property type="match status" value="1"/>
</dbReference>
<dbReference type="EMBL" id="CP104213">
    <property type="protein sequence ID" value="UWX63745.1"/>
    <property type="molecule type" value="Genomic_DNA"/>
</dbReference>
<name>A0ABY5YFX8_9DEIO</name>
<dbReference type="InterPro" id="IPR013078">
    <property type="entry name" value="His_Pase_superF_clade-1"/>
</dbReference>
<organism evidence="2 3">
    <name type="scientific">Deinococcus rubellus</name>
    <dbReference type="NCBI Taxonomy" id="1889240"/>
    <lineage>
        <taxon>Bacteria</taxon>
        <taxon>Thermotogati</taxon>
        <taxon>Deinococcota</taxon>
        <taxon>Deinococci</taxon>
        <taxon>Deinococcales</taxon>
        <taxon>Deinococcaceae</taxon>
        <taxon>Deinococcus</taxon>
    </lineage>
</organism>
<evidence type="ECO:0000313" key="2">
    <source>
        <dbReference type="EMBL" id="UWX63745.1"/>
    </source>
</evidence>
<gene>
    <name evidence="2" type="ORF">N0D28_13565</name>
</gene>
<keyword evidence="1" id="KW-0378">Hydrolase</keyword>
<evidence type="ECO:0000313" key="3">
    <source>
        <dbReference type="Proteomes" id="UP001060261"/>
    </source>
</evidence>
<keyword evidence="3" id="KW-1185">Reference proteome</keyword>
<protein>
    <submittedName>
        <fullName evidence="2">Histidine phosphatase family protein</fullName>
    </submittedName>
</protein>
<reference evidence="2" key="1">
    <citation type="submission" date="2022-09" db="EMBL/GenBank/DDBJ databases">
        <title>genome sequence of Deinococcus rubellus.</title>
        <authorList>
            <person name="Srinivasan S."/>
        </authorList>
    </citation>
    <scope>NUCLEOTIDE SEQUENCE</scope>
    <source>
        <strain evidence="2">Ant6</strain>
    </source>
</reference>
<dbReference type="SMART" id="SM00855">
    <property type="entry name" value="PGAM"/>
    <property type="match status" value="1"/>
</dbReference>
<dbReference type="PANTHER" id="PTHR20935:SF0">
    <property type="entry name" value="SERINE_THREONINE-PROTEIN PHOSPHATASE PGAM5, MITOCHONDRIAL"/>
    <property type="match status" value="1"/>
</dbReference>
<dbReference type="InterPro" id="IPR051021">
    <property type="entry name" value="Mito_Ser/Thr_phosphatase"/>
</dbReference>
<dbReference type="InterPro" id="IPR029033">
    <property type="entry name" value="His_PPase_superfam"/>
</dbReference>
<sequence length="231" mass="25388">MSQLLLIRHGQATPFEADTDRLSELGQAQARRLGEVLRSEGLGVTHVLHGPLVRQRRTALIAAEDSGWPDATEDARLAEYDGDGLLRHLAPLLAEQDANFARLARTFEQQKFGPERNKHLQAMLEPLTARYLQGDLLHPELEAWADFQARVQASVRDLLRLSGATVLAFTSGGVIGSVVASVLKAPPDTALALNWRVKNASITRLTYGGGRVSLDTFNETGHLPPELMSWR</sequence>
<dbReference type="Pfam" id="PF00300">
    <property type="entry name" value="His_Phos_1"/>
    <property type="match status" value="2"/>
</dbReference>
<dbReference type="Gene3D" id="3.40.50.1240">
    <property type="entry name" value="Phosphoglycerate mutase-like"/>
    <property type="match status" value="1"/>
</dbReference>
<dbReference type="PANTHER" id="PTHR20935">
    <property type="entry name" value="PHOSPHOGLYCERATE MUTASE-RELATED"/>
    <property type="match status" value="1"/>
</dbReference>
<dbReference type="RefSeq" id="WP_260560025.1">
    <property type="nucleotide sequence ID" value="NZ_BAABEC010000074.1"/>
</dbReference>